<gene>
    <name evidence="8" type="ORF">ACFFSY_21300</name>
</gene>
<evidence type="ECO:0000313" key="9">
    <source>
        <dbReference type="Proteomes" id="UP001589747"/>
    </source>
</evidence>
<proteinExistence type="inferred from homology"/>
<comment type="similarity">
    <text evidence="2">Belongs to the EamA transporter family.</text>
</comment>
<comment type="caution">
    <text evidence="8">The sequence shown here is derived from an EMBL/GenBank/DDBJ whole genome shotgun (WGS) entry which is preliminary data.</text>
</comment>
<feature type="domain" description="EamA" evidence="7">
    <location>
        <begin position="6"/>
        <end position="135"/>
    </location>
</feature>
<dbReference type="InterPro" id="IPR050638">
    <property type="entry name" value="AA-Vitamin_Transporters"/>
</dbReference>
<name>A0ABV5KWN2_9BACL</name>
<dbReference type="InterPro" id="IPR000620">
    <property type="entry name" value="EamA_dom"/>
</dbReference>
<feature type="transmembrane region" description="Helical" evidence="6">
    <location>
        <begin position="64"/>
        <end position="85"/>
    </location>
</feature>
<dbReference type="SUPFAM" id="SSF103481">
    <property type="entry name" value="Multidrug resistance efflux transporter EmrE"/>
    <property type="match status" value="2"/>
</dbReference>
<feature type="transmembrane region" description="Helical" evidence="6">
    <location>
        <begin position="170"/>
        <end position="194"/>
    </location>
</feature>
<evidence type="ECO:0000256" key="6">
    <source>
        <dbReference type="SAM" id="Phobius"/>
    </source>
</evidence>
<comment type="subcellular location">
    <subcellularLocation>
        <location evidence="1">Endomembrane system</location>
        <topology evidence="1">Multi-pass membrane protein</topology>
    </subcellularLocation>
</comment>
<keyword evidence="4 6" id="KW-1133">Transmembrane helix</keyword>
<feature type="transmembrane region" description="Helical" evidence="6">
    <location>
        <begin position="146"/>
        <end position="163"/>
    </location>
</feature>
<evidence type="ECO:0000256" key="1">
    <source>
        <dbReference type="ARBA" id="ARBA00004127"/>
    </source>
</evidence>
<feature type="transmembrane region" description="Helical" evidence="6">
    <location>
        <begin position="30"/>
        <end position="52"/>
    </location>
</feature>
<evidence type="ECO:0000313" key="8">
    <source>
        <dbReference type="EMBL" id="MFB9328477.1"/>
    </source>
</evidence>
<feature type="transmembrane region" description="Helical" evidence="6">
    <location>
        <begin position="122"/>
        <end position="140"/>
    </location>
</feature>
<dbReference type="EMBL" id="JBHMDO010000033">
    <property type="protein sequence ID" value="MFB9328477.1"/>
    <property type="molecule type" value="Genomic_DNA"/>
</dbReference>
<keyword evidence="5 6" id="KW-0472">Membrane</keyword>
<keyword evidence="3 6" id="KW-0812">Transmembrane</keyword>
<dbReference type="RefSeq" id="WP_377497807.1">
    <property type="nucleotide sequence ID" value="NZ_JBHMDO010000033.1"/>
</dbReference>
<accession>A0ABV5KWN2</accession>
<feature type="transmembrane region" description="Helical" evidence="6">
    <location>
        <begin position="261"/>
        <end position="279"/>
    </location>
</feature>
<sequence length="293" mass="31192">MTRMKYTLLILITTFLMGIAFPIGKLGLAYAPPFLLMGIRYTLAGGLLAIGMAGRAPVPKGGEWLRVATIGLVQTGAVMGCAYYSMHWISSAESSILTFTNPLFVIILGTLLLGARYRPRQWVGVLIGFGGVAIAFGVQLGFGPGTVAGLGGALMFACSTLLIKRWGGRFNVYVLVAYQMLLGGIGLLIMSLVAEKPTFTVSGRSFVIMTCLVIFCSIIQLILWFRLLQAGDPAKTSAFLFLVPIFGVLGSWLLLGEPLAWNAAIGGLCTGVGIFLVNWEGARPTVEKSVAVS</sequence>
<dbReference type="PANTHER" id="PTHR32322:SF2">
    <property type="entry name" value="EAMA DOMAIN-CONTAINING PROTEIN"/>
    <property type="match status" value="1"/>
</dbReference>
<organism evidence="8 9">
    <name type="scientific">Paenibacillus aurantiacus</name>
    <dbReference type="NCBI Taxonomy" id="1936118"/>
    <lineage>
        <taxon>Bacteria</taxon>
        <taxon>Bacillati</taxon>
        <taxon>Bacillota</taxon>
        <taxon>Bacilli</taxon>
        <taxon>Bacillales</taxon>
        <taxon>Paenibacillaceae</taxon>
        <taxon>Paenibacillus</taxon>
    </lineage>
</organism>
<evidence type="ECO:0000256" key="2">
    <source>
        <dbReference type="ARBA" id="ARBA00007362"/>
    </source>
</evidence>
<dbReference type="InterPro" id="IPR037185">
    <property type="entry name" value="EmrE-like"/>
</dbReference>
<evidence type="ECO:0000256" key="3">
    <source>
        <dbReference type="ARBA" id="ARBA00022692"/>
    </source>
</evidence>
<dbReference type="Pfam" id="PF00892">
    <property type="entry name" value="EamA"/>
    <property type="match status" value="2"/>
</dbReference>
<feature type="transmembrane region" description="Helical" evidence="6">
    <location>
        <begin position="206"/>
        <end position="225"/>
    </location>
</feature>
<dbReference type="Proteomes" id="UP001589747">
    <property type="component" value="Unassembled WGS sequence"/>
</dbReference>
<feature type="domain" description="EamA" evidence="7">
    <location>
        <begin position="145"/>
        <end position="278"/>
    </location>
</feature>
<keyword evidence="9" id="KW-1185">Reference proteome</keyword>
<feature type="transmembrane region" description="Helical" evidence="6">
    <location>
        <begin position="237"/>
        <end position="255"/>
    </location>
</feature>
<dbReference type="PANTHER" id="PTHR32322">
    <property type="entry name" value="INNER MEMBRANE TRANSPORTER"/>
    <property type="match status" value="1"/>
</dbReference>
<evidence type="ECO:0000256" key="4">
    <source>
        <dbReference type="ARBA" id="ARBA00022989"/>
    </source>
</evidence>
<protein>
    <submittedName>
        <fullName evidence="8">DMT family transporter</fullName>
    </submittedName>
</protein>
<evidence type="ECO:0000259" key="7">
    <source>
        <dbReference type="Pfam" id="PF00892"/>
    </source>
</evidence>
<feature type="transmembrane region" description="Helical" evidence="6">
    <location>
        <begin position="97"/>
        <end position="115"/>
    </location>
</feature>
<reference evidence="8 9" key="1">
    <citation type="submission" date="2024-09" db="EMBL/GenBank/DDBJ databases">
        <authorList>
            <person name="Sun Q."/>
            <person name="Mori K."/>
        </authorList>
    </citation>
    <scope>NUCLEOTIDE SEQUENCE [LARGE SCALE GENOMIC DNA]</scope>
    <source>
        <strain evidence="8 9">TISTR 2452</strain>
    </source>
</reference>
<evidence type="ECO:0000256" key="5">
    <source>
        <dbReference type="ARBA" id="ARBA00023136"/>
    </source>
</evidence>